<proteinExistence type="predicted"/>
<evidence type="ECO:0000313" key="1">
    <source>
        <dbReference type="EMBL" id="WIY05574.1"/>
    </source>
</evidence>
<evidence type="ECO:0008006" key="3">
    <source>
        <dbReference type="Google" id="ProtNLM"/>
    </source>
</evidence>
<dbReference type="EMBL" id="CP127295">
    <property type="protein sequence ID" value="WIY05574.1"/>
    <property type="molecule type" value="Genomic_DNA"/>
</dbReference>
<reference evidence="1 2" key="1">
    <citation type="submission" date="2023-06" db="EMBL/GenBank/DDBJ databases">
        <authorList>
            <person name="Oyuntsetseg B."/>
            <person name="Kim S.B."/>
        </authorList>
    </citation>
    <scope>NUCLEOTIDE SEQUENCE [LARGE SCALE GENOMIC DNA]</scope>
    <source>
        <strain evidence="1 2">4-36</strain>
    </source>
</reference>
<sequence length="288" mass="32082">MAQVEICAVCGNNPATGQGEHVWPQWFLKAMDALGPPKKPWAVNSIPVVNKRGVPIHHSQRQRVLLPVCRTCNGELNKRFEMPAREVVKELATNGWSGEFNQAEWHSVGMWWAKVLLMLGHPKARLGDRRLNDIAIRFDNPPHDYRWMVDGSSPPVDLSLWVFRGAIEDSESEFTMVLPDSVAMRSGSTALCHELSLVTEGLCVTVVSHPGVSIDHPLVNRQDAWELLHNPPQRGDLSKLRSLPGKAVSWMRGEKVPEGHSVGPDQFSRLTAMIGYESDDVLPEPEGI</sequence>
<gene>
    <name evidence="1" type="ORF">QRX60_17615</name>
</gene>
<keyword evidence="2" id="KW-1185">Reference proteome</keyword>
<protein>
    <recommendedName>
        <fullName evidence="3">HNH endonuclease</fullName>
    </recommendedName>
</protein>
<dbReference type="AlphaFoldDB" id="A0A9Y2JXR7"/>
<name>A0A9Y2JXR7_9PSEU</name>
<organism evidence="1 2">
    <name type="scientific">Amycolatopsis mongoliensis</name>
    <dbReference type="NCBI Taxonomy" id="715475"/>
    <lineage>
        <taxon>Bacteria</taxon>
        <taxon>Bacillati</taxon>
        <taxon>Actinomycetota</taxon>
        <taxon>Actinomycetes</taxon>
        <taxon>Pseudonocardiales</taxon>
        <taxon>Pseudonocardiaceae</taxon>
        <taxon>Amycolatopsis</taxon>
    </lineage>
</organism>
<accession>A0A9Y2JXR7</accession>
<dbReference type="Proteomes" id="UP001239397">
    <property type="component" value="Chromosome"/>
</dbReference>
<dbReference type="KEGG" id="amog:QRX60_17615"/>
<dbReference type="RefSeq" id="WP_286001862.1">
    <property type="nucleotide sequence ID" value="NZ_CP127295.1"/>
</dbReference>
<evidence type="ECO:0000313" key="2">
    <source>
        <dbReference type="Proteomes" id="UP001239397"/>
    </source>
</evidence>